<dbReference type="AlphaFoldDB" id="A0A2R6S494"/>
<proteinExistence type="predicted"/>
<dbReference type="EMBL" id="MLYV02000084">
    <property type="protein sequence ID" value="PSS37073.1"/>
    <property type="molecule type" value="Genomic_DNA"/>
</dbReference>
<feature type="compositionally biased region" description="Basic residues" evidence="1">
    <location>
        <begin position="186"/>
        <end position="195"/>
    </location>
</feature>
<feature type="region of interest" description="Disordered" evidence="1">
    <location>
        <begin position="162"/>
        <end position="195"/>
    </location>
</feature>
<protein>
    <submittedName>
        <fullName evidence="2">Uncharacterized protein</fullName>
    </submittedName>
</protein>
<name>A0A2R6S494_9APHY</name>
<dbReference type="OrthoDB" id="2754671at2759"/>
<feature type="region of interest" description="Disordered" evidence="1">
    <location>
        <begin position="106"/>
        <end position="126"/>
    </location>
</feature>
<sequence>MVYDSSNPLTSAFQHSLSSTISDSRSSYPSSSPAEVVVQDPISPPSSVRGWAMTACPVQVSSAAHYRKSLVKTPGLTRTSAAEPVVSFAQAELKQSPNSGMISMVVKSSRGKKPRTRSPYPVLRGRKNSPLRYRVKVSDEDLAGTLEGDALSEKFGLDKFLPAALPKRKGSDENAQIDELLERGRTKSRFRGGRR</sequence>
<feature type="region of interest" description="Disordered" evidence="1">
    <location>
        <begin position="1"/>
        <end position="45"/>
    </location>
</feature>
<evidence type="ECO:0000256" key="1">
    <source>
        <dbReference type="SAM" id="MobiDB-lite"/>
    </source>
</evidence>
<organism evidence="2 3">
    <name type="scientific">Hermanssonia centrifuga</name>
    <dbReference type="NCBI Taxonomy" id="98765"/>
    <lineage>
        <taxon>Eukaryota</taxon>
        <taxon>Fungi</taxon>
        <taxon>Dikarya</taxon>
        <taxon>Basidiomycota</taxon>
        <taxon>Agaricomycotina</taxon>
        <taxon>Agaricomycetes</taxon>
        <taxon>Polyporales</taxon>
        <taxon>Meruliaceae</taxon>
        <taxon>Hermanssonia</taxon>
    </lineage>
</organism>
<keyword evidence="3" id="KW-1185">Reference proteome</keyword>
<evidence type="ECO:0000313" key="3">
    <source>
        <dbReference type="Proteomes" id="UP000186601"/>
    </source>
</evidence>
<evidence type="ECO:0000313" key="2">
    <source>
        <dbReference type="EMBL" id="PSS37073.1"/>
    </source>
</evidence>
<comment type="caution">
    <text evidence="2">The sequence shown here is derived from an EMBL/GenBank/DDBJ whole genome shotgun (WGS) entry which is preliminary data.</text>
</comment>
<gene>
    <name evidence="2" type="ORF">PHLCEN_2v1112</name>
</gene>
<feature type="compositionally biased region" description="Polar residues" evidence="1">
    <location>
        <begin position="1"/>
        <end position="15"/>
    </location>
</feature>
<feature type="compositionally biased region" description="Low complexity" evidence="1">
    <location>
        <begin position="16"/>
        <end position="32"/>
    </location>
</feature>
<accession>A0A2R6S494</accession>
<reference evidence="2 3" key="1">
    <citation type="submission" date="2018-02" db="EMBL/GenBank/DDBJ databases">
        <title>Genome sequence of the basidiomycete white-rot fungus Phlebia centrifuga.</title>
        <authorList>
            <person name="Granchi Z."/>
            <person name="Peng M."/>
            <person name="de Vries R.P."/>
            <person name="Hilden K."/>
            <person name="Makela M.R."/>
            <person name="Grigoriev I."/>
            <person name="Riley R."/>
        </authorList>
    </citation>
    <scope>NUCLEOTIDE SEQUENCE [LARGE SCALE GENOMIC DNA]</scope>
    <source>
        <strain evidence="2 3">FBCC195</strain>
    </source>
</reference>
<dbReference type="Proteomes" id="UP000186601">
    <property type="component" value="Unassembled WGS sequence"/>
</dbReference>